<reference evidence="1" key="2">
    <citation type="journal article" date="2015" name="Data Brief">
        <title>Shoot transcriptome of the giant reed, Arundo donax.</title>
        <authorList>
            <person name="Barrero R.A."/>
            <person name="Guerrero F.D."/>
            <person name="Moolhuijzen P."/>
            <person name="Goolsby J.A."/>
            <person name="Tidwell J."/>
            <person name="Bellgard S.E."/>
            <person name="Bellgard M.I."/>
        </authorList>
    </citation>
    <scope>NUCLEOTIDE SEQUENCE</scope>
    <source>
        <tissue evidence="1">Shoot tissue taken approximately 20 cm above the soil surface</tissue>
    </source>
</reference>
<name>A0A0A9FBF3_ARUDO</name>
<accession>A0A0A9FBF3</accession>
<sequence>MLLHMILYNRQVGVPPDRVLSVYRLFQEACR</sequence>
<protein>
    <submittedName>
        <fullName evidence="1">Uncharacterized protein</fullName>
    </submittedName>
</protein>
<dbReference type="EMBL" id="GBRH01187511">
    <property type="protein sequence ID" value="JAE10385.1"/>
    <property type="molecule type" value="Transcribed_RNA"/>
</dbReference>
<evidence type="ECO:0000313" key="1">
    <source>
        <dbReference type="EMBL" id="JAE10385.1"/>
    </source>
</evidence>
<proteinExistence type="predicted"/>
<reference evidence="1" key="1">
    <citation type="submission" date="2014-09" db="EMBL/GenBank/DDBJ databases">
        <authorList>
            <person name="Magalhaes I.L.F."/>
            <person name="Oliveira U."/>
            <person name="Santos F.R."/>
            <person name="Vidigal T.H.D.A."/>
            <person name="Brescovit A.D."/>
            <person name="Santos A.J."/>
        </authorList>
    </citation>
    <scope>NUCLEOTIDE SEQUENCE</scope>
    <source>
        <tissue evidence="1">Shoot tissue taken approximately 20 cm above the soil surface</tissue>
    </source>
</reference>
<organism evidence="1">
    <name type="scientific">Arundo donax</name>
    <name type="common">Giant reed</name>
    <name type="synonym">Donax arundinaceus</name>
    <dbReference type="NCBI Taxonomy" id="35708"/>
    <lineage>
        <taxon>Eukaryota</taxon>
        <taxon>Viridiplantae</taxon>
        <taxon>Streptophyta</taxon>
        <taxon>Embryophyta</taxon>
        <taxon>Tracheophyta</taxon>
        <taxon>Spermatophyta</taxon>
        <taxon>Magnoliopsida</taxon>
        <taxon>Liliopsida</taxon>
        <taxon>Poales</taxon>
        <taxon>Poaceae</taxon>
        <taxon>PACMAD clade</taxon>
        <taxon>Arundinoideae</taxon>
        <taxon>Arundineae</taxon>
        <taxon>Arundo</taxon>
    </lineage>
</organism>
<dbReference type="AlphaFoldDB" id="A0A0A9FBF3"/>